<dbReference type="AlphaFoldDB" id="A0A1W0WBS4"/>
<reference evidence="2" key="1">
    <citation type="submission" date="2017-01" db="EMBL/GenBank/DDBJ databases">
        <title>Comparative genomics of anhydrobiosis in the tardigrade Hypsibius dujardini.</title>
        <authorList>
            <person name="Yoshida Y."/>
            <person name="Koutsovoulos G."/>
            <person name="Laetsch D."/>
            <person name="Stevens L."/>
            <person name="Kumar S."/>
            <person name="Horikawa D."/>
            <person name="Ishino K."/>
            <person name="Komine S."/>
            <person name="Tomita M."/>
            <person name="Blaxter M."/>
            <person name="Arakawa K."/>
        </authorList>
    </citation>
    <scope>NUCLEOTIDE SEQUENCE [LARGE SCALE GENOMIC DNA]</scope>
    <source>
        <strain evidence="2">Z151</strain>
    </source>
</reference>
<dbReference type="EMBL" id="MTYJ01000140">
    <property type="protein sequence ID" value="OQV12630.1"/>
    <property type="molecule type" value="Genomic_DNA"/>
</dbReference>
<evidence type="ECO:0000313" key="2">
    <source>
        <dbReference type="Proteomes" id="UP000192578"/>
    </source>
</evidence>
<sequence length="124" mass="14000">MLMTIPSHGRVSCGALRVQSRNLCRYDYRGKCPMPVSHFNRKTERPLFSRMVNSNPRGSFTWTIVHPVNTDAERTSTSYFTAACSGTRAHSAAMAEDHVPASSKMGWSEFEPFWPMRAAVFDHS</sequence>
<evidence type="ECO:0000313" key="1">
    <source>
        <dbReference type="EMBL" id="OQV12630.1"/>
    </source>
</evidence>
<keyword evidence="2" id="KW-1185">Reference proteome</keyword>
<proteinExistence type="predicted"/>
<accession>A0A1W0WBS4</accession>
<comment type="caution">
    <text evidence="1">The sequence shown here is derived from an EMBL/GenBank/DDBJ whole genome shotgun (WGS) entry which is preliminary data.</text>
</comment>
<protein>
    <submittedName>
        <fullName evidence="1">Uncharacterized protein</fullName>
    </submittedName>
</protein>
<organism evidence="1 2">
    <name type="scientific">Hypsibius exemplaris</name>
    <name type="common">Freshwater tardigrade</name>
    <dbReference type="NCBI Taxonomy" id="2072580"/>
    <lineage>
        <taxon>Eukaryota</taxon>
        <taxon>Metazoa</taxon>
        <taxon>Ecdysozoa</taxon>
        <taxon>Tardigrada</taxon>
        <taxon>Eutardigrada</taxon>
        <taxon>Parachela</taxon>
        <taxon>Hypsibioidea</taxon>
        <taxon>Hypsibiidae</taxon>
        <taxon>Hypsibius</taxon>
    </lineage>
</organism>
<gene>
    <name evidence="1" type="ORF">BV898_13120</name>
</gene>
<dbReference type="Proteomes" id="UP000192578">
    <property type="component" value="Unassembled WGS sequence"/>
</dbReference>
<name>A0A1W0WBS4_HYPEX</name>